<dbReference type="Pfam" id="PF00082">
    <property type="entry name" value="Peptidase_S8"/>
    <property type="match status" value="1"/>
</dbReference>
<reference evidence="11" key="1">
    <citation type="journal article" date="2019" name="Int. J. Syst. Evol. Microbiol.">
        <title>The Global Catalogue of Microorganisms (GCM) 10K type strain sequencing project: providing services to taxonomists for standard genome sequencing and annotation.</title>
        <authorList>
            <consortium name="The Broad Institute Genomics Platform"/>
            <consortium name="The Broad Institute Genome Sequencing Center for Infectious Disease"/>
            <person name="Wu L."/>
            <person name="Ma J."/>
        </authorList>
    </citation>
    <scope>NUCLEOTIDE SEQUENCE [LARGE SCALE GENOMIC DNA]</scope>
    <source>
        <strain evidence="11">NBRC 110044</strain>
    </source>
</reference>
<evidence type="ECO:0000256" key="4">
    <source>
        <dbReference type="ARBA" id="ARBA00022825"/>
    </source>
</evidence>
<dbReference type="PROSITE" id="PS00138">
    <property type="entry name" value="SUBTILASE_SER"/>
    <property type="match status" value="1"/>
</dbReference>
<dbReference type="EMBL" id="BSOG01000003">
    <property type="protein sequence ID" value="GLR13980.1"/>
    <property type="molecule type" value="Genomic_DNA"/>
</dbReference>
<dbReference type="PANTHER" id="PTHR43806">
    <property type="entry name" value="PEPTIDASE S8"/>
    <property type="match status" value="1"/>
</dbReference>
<keyword evidence="2 5" id="KW-0645">Protease</keyword>
<evidence type="ECO:0000256" key="5">
    <source>
        <dbReference type="PROSITE-ProRule" id="PRU01240"/>
    </source>
</evidence>
<keyword evidence="11" id="KW-1185">Reference proteome</keyword>
<proteinExistence type="inferred from homology"/>
<feature type="active site" description="Charge relay system" evidence="5">
    <location>
        <position position="216"/>
    </location>
</feature>
<dbReference type="Gene3D" id="3.40.50.200">
    <property type="entry name" value="Peptidase S8/S53 domain"/>
    <property type="match status" value="1"/>
</dbReference>
<dbReference type="Gene3D" id="2.60.120.1290">
    <property type="match status" value="1"/>
</dbReference>
<dbReference type="InterPro" id="IPR050131">
    <property type="entry name" value="Peptidase_S8_subtilisin-like"/>
</dbReference>
<dbReference type="InterPro" id="IPR023827">
    <property type="entry name" value="Peptidase_S8_Asp-AS"/>
</dbReference>
<accession>A0ABQ5YG61</accession>
<evidence type="ECO:0000256" key="1">
    <source>
        <dbReference type="ARBA" id="ARBA00011073"/>
    </source>
</evidence>
<dbReference type="Proteomes" id="UP001156706">
    <property type="component" value="Unassembled WGS sequence"/>
</dbReference>
<evidence type="ECO:0000313" key="10">
    <source>
        <dbReference type="EMBL" id="GLR13980.1"/>
    </source>
</evidence>
<evidence type="ECO:0000259" key="9">
    <source>
        <dbReference type="Pfam" id="PF00082"/>
    </source>
</evidence>
<dbReference type="PROSITE" id="PS00137">
    <property type="entry name" value="SUBTILASE_HIS"/>
    <property type="match status" value="1"/>
</dbReference>
<organism evidence="10 11">
    <name type="scientific">Chitinimonas prasina</name>
    <dbReference type="NCBI Taxonomy" id="1434937"/>
    <lineage>
        <taxon>Bacteria</taxon>
        <taxon>Pseudomonadati</taxon>
        <taxon>Pseudomonadota</taxon>
        <taxon>Betaproteobacteria</taxon>
        <taxon>Neisseriales</taxon>
        <taxon>Chitinibacteraceae</taxon>
        <taxon>Chitinimonas</taxon>
    </lineage>
</organism>
<evidence type="ECO:0000313" key="11">
    <source>
        <dbReference type="Proteomes" id="UP001156706"/>
    </source>
</evidence>
<dbReference type="InterPro" id="IPR023828">
    <property type="entry name" value="Peptidase_S8_Ser-AS"/>
</dbReference>
<comment type="similarity">
    <text evidence="1 5 6">Belongs to the peptidase S8 family.</text>
</comment>
<evidence type="ECO:0000256" key="3">
    <source>
        <dbReference type="ARBA" id="ARBA00022801"/>
    </source>
</evidence>
<feature type="domain" description="Peptidase S8/S53" evidence="9">
    <location>
        <begin position="139"/>
        <end position="604"/>
    </location>
</feature>
<dbReference type="InterPro" id="IPR036852">
    <property type="entry name" value="Peptidase_S8/S53_dom_sf"/>
</dbReference>
<gene>
    <name evidence="10" type="ORF">GCM10007907_27700</name>
</gene>
<feature type="chain" id="PRO_5045122699" description="Peptidase S8/S53 domain-containing protein" evidence="8">
    <location>
        <begin position="22"/>
        <end position="761"/>
    </location>
</feature>
<evidence type="ECO:0000256" key="6">
    <source>
        <dbReference type="RuleBase" id="RU003355"/>
    </source>
</evidence>
<evidence type="ECO:0000256" key="2">
    <source>
        <dbReference type="ARBA" id="ARBA00022670"/>
    </source>
</evidence>
<keyword evidence="8" id="KW-0732">Signal</keyword>
<feature type="signal peptide" evidence="8">
    <location>
        <begin position="1"/>
        <end position="21"/>
    </location>
</feature>
<feature type="active site" description="Charge relay system" evidence="5">
    <location>
        <position position="571"/>
    </location>
</feature>
<dbReference type="InterPro" id="IPR000209">
    <property type="entry name" value="Peptidase_S8/S53_dom"/>
</dbReference>
<dbReference type="PROSITE" id="PS51892">
    <property type="entry name" value="SUBTILASE"/>
    <property type="match status" value="1"/>
</dbReference>
<protein>
    <recommendedName>
        <fullName evidence="9">Peptidase S8/S53 domain-containing protein</fullName>
    </recommendedName>
</protein>
<dbReference type="InterPro" id="IPR022398">
    <property type="entry name" value="Peptidase_S8_His-AS"/>
</dbReference>
<dbReference type="PROSITE" id="PS00136">
    <property type="entry name" value="SUBTILASE_ASP"/>
    <property type="match status" value="1"/>
</dbReference>
<dbReference type="PRINTS" id="PR00723">
    <property type="entry name" value="SUBTILISIN"/>
</dbReference>
<comment type="caution">
    <text evidence="10">The sequence shown here is derived from an EMBL/GenBank/DDBJ whole genome shotgun (WGS) entry which is preliminary data.</text>
</comment>
<keyword evidence="4 5" id="KW-0720">Serine protease</keyword>
<evidence type="ECO:0000256" key="8">
    <source>
        <dbReference type="SAM" id="SignalP"/>
    </source>
</evidence>
<name>A0ABQ5YG61_9NEIS</name>
<feature type="active site" description="Charge relay system" evidence="5">
    <location>
        <position position="148"/>
    </location>
</feature>
<keyword evidence="3 5" id="KW-0378">Hydrolase</keyword>
<evidence type="ECO:0000256" key="7">
    <source>
        <dbReference type="SAM" id="MobiDB-lite"/>
    </source>
</evidence>
<dbReference type="PANTHER" id="PTHR43806:SF11">
    <property type="entry name" value="CEREVISIN-RELATED"/>
    <property type="match status" value="1"/>
</dbReference>
<dbReference type="InterPro" id="IPR015500">
    <property type="entry name" value="Peptidase_S8_subtilisin-rel"/>
</dbReference>
<dbReference type="RefSeq" id="WP_284197075.1">
    <property type="nucleotide sequence ID" value="NZ_BSOG01000003.1"/>
</dbReference>
<sequence>MTASRSLLSLISLALATGAFAQARLDAALQAIARNPALQAQVIPANAGSKPNMVPALLRFEGKGLDAARASGVTVRGVLGDVASVDIPRNKLRQIANLPGVMFIEAARKLSPKLDSSVAATKANTLRSGTGFNLTGATGKGVIVGIVDDGIDYRHMDFRKQDGSTRLLQLWDMRASGASGAPPSGFTYGGICTAAMINAAIQGNSTMCRQPSSGGHGTHVAGIAAGNGQATGGAMAAFRMVGMAPEADIVSANAIGSGVAASNAVVDAVSYIKQVASQAGKPAVVNLSLGSYFGARDGTSNYERALSNAVDAGFMIVGAAGNEGDAKIRASGNISQGETVTVGYEVPDGNQTYYLEMWYPGTQSFSVRVTGPGGIDCDSGLIAVNQSIDKETSCGQIVVASTDTLASNDDRQIYITLNPSAADVTVGKWGISLTANSLGGAPGRFSLIGGEDTSGGTFTDHTDNVTSEIITDTASATNVLGVAAYVTKRSWKAIDGSTYNVPDDVVGDITGFSSRGPRRDCSNLAKCPAIMKPEITAPGATIFAALAQDDNDVAESSTDPDGKHVGKSGTSMATPHVAGAIALLLQKKPNLTLAEVKQALLGHVQTNGFVGTLPVYNAQTLLPQSPNYTWGYGILDVAAAYNAISFGPTFSLARSATATEVSYNATIQPGSADLGKTVNIYIGVQVGNSLFLRNGSNWELYAPPAIPVASTAVANTSIPVHIATIPLGVNNDLIGSQIYVGYGNSVDEMLNGKVAMPGFVQ</sequence>
<feature type="region of interest" description="Disordered" evidence="7">
    <location>
        <begin position="551"/>
        <end position="570"/>
    </location>
</feature>
<dbReference type="SUPFAM" id="SSF52743">
    <property type="entry name" value="Subtilisin-like"/>
    <property type="match status" value="1"/>
</dbReference>